<evidence type="ECO:0000313" key="3">
    <source>
        <dbReference type="Proteomes" id="UP000032266"/>
    </source>
</evidence>
<dbReference type="PANTHER" id="PTHR18964">
    <property type="entry name" value="ROK (REPRESSOR, ORF, KINASE) FAMILY"/>
    <property type="match status" value="1"/>
</dbReference>
<sequence>MSTDSLFLGIDVGGTKTQICLISSRGSVVLEKKLTSFPNKTPRDFFGDIVTCLFDSDASIQLSDIAAVGIGLPGTVDPITHTLSNSPAFNWLNIDLKAELKSVFKVPLYLSNDVNFAAIGEQWKGAAAGINDFVMITIGTGIGAAIVINNQLYQGFSGEAGEIGYFLTAGHVDLENQIASNEFGFFESISSGTAIRHQALRFFEQHDFKQSAISLVVQNHLDIKAEHVLKAAGDGDSAALAILEKPLQHLSVAVSNIASLLNPELVVIGGGVAESGEVFIAKVQSEVNKMTPISTTLKLAMLGNKAGALGAAHYAMQKSGIDISWC</sequence>
<dbReference type="RefSeq" id="WP_044616622.1">
    <property type="nucleotide sequence ID" value="NZ_CP007142.1"/>
</dbReference>
<dbReference type="OrthoDB" id="9810372at2"/>
<keyword evidence="3" id="KW-1185">Reference proteome</keyword>
<gene>
    <name evidence="2" type="ORF">YC6258_01955</name>
</gene>
<dbReference type="GO" id="GO:0009384">
    <property type="term" value="F:N-acylmannosamine kinase activity"/>
    <property type="evidence" value="ECO:0007669"/>
    <property type="project" value="TreeGrafter"/>
</dbReference>
<dbReference type="EC" id="2.7.1.2" evidence="2"/>
<dbReference type="InterPro" id="IPR043129">
    <property type="entry name" value="ATPase_NBD"/>
</dbReference>
<accession>A0A0C5VUB4</accession>
<dbReference type="GO" id="GO:0004340">
    <property type="term" value="F:glucokinase activity"/>
    <property type="evidence" value="ECO:0007669"/>
    <property type="project" value="UniProtKB-EC"/>
</dbReference>
<dbReference type="SUPFAM" id="SSF53067">
    <property type="entry name" value="Actin-like ATPase domain"/>
    <property type="match status" value="1"/>
</dbReference>
<keyword evidence="2" id="KW-0418">Kinase</keyword>
<dbReference type="GO" id="GO:0008761">
    <property type="term" value="F:UDP-N-acetylglucosamine 2-epimerase activity"/>
    <property type="evidence" value="ECO:0007669"/>
    <property type="project" value="TreeGrafter"/>
</dbReference>
<evidence type="ECO:0000313" key="2">
    <source>
        <dbReference type="EMBL" id="AJQ93999.1"/>
    </source>
</evidence>
<dbReference type="InterPro" id="IPR000600">
    <property type="entry name" value="ROK"/>
</dbReference>
<protein>
    <submittedName>
        <fullName evidence="2">Transcriptional regulator/sugar kinase</fullName>
        <ecNumber evidence="2">2.7.1.2</ecNumber>
    </submittedName>
</protein>
<name>A0A0C5VUB4_9GAMM</name>
<dbReference type="AlphaFoldDB" id="A0A0C5VUB4"/>
<keyword evidence="2" id="KW-0808">Transferase</keyword>
<proteinExistence type="inferred from homology"/>
<dbReference type="Proteomes" id="UP000032266">
    <property type="component" value="Chromosome"/>
</dbReference>
<dbReference type="PANTHER" id="PTHR18964:SF149">
    <property type="entry name" value="BIFUNCTIONAL UDP-N-ACETYLGLUCOSAMINE 2-EPIMERASE_N-ACETYLMANNOSAMINE KINASE"/>
    <property type="match status" value="1"/>
</dbReference>
<organism evidence="2 3">
    <name type="scientific">Gynuella sunshinyii YC6258</name>
    <dbReference type="NCBI Taxonomy" id="1445510"/>
    <lineage>
        <taxon>Bacteria</taxon>
        <taxon>Pseudomonadati</taxon>
        <taxon>Pseudomonadota</taxon>
        <taxon>Gammaproteobacteria</taxon>
        <taxon>Oceanospirillales</taxon>
        <taxon>Saccharospirillaceae</taxon>
        <taxon>Gynuella</taxon>
    </lineage>
</organism>
<dbReference type="EMBL" id="CP007142">
    <property type="protein sequence ID" value="AJQ93999.1"/>
    <property type="molecule type" value="Genomic_DNA"/>
</dbReference>
<evidence type="ECO:0000256" key="1">
    <source>
        <dbReference type="ARBA" id="ARBA00006479"/>
    </source>
</evidence>
<comment type="similarity">
    <text evidence="1">Belongs to the ROK (NagC/XylR) family.</text>
</comment>
<reference evidence="2 3" key="1">
    <citation type="submission" date="2014-01" db="EMBL/GenBank/DDBJ databases">
        <title>Full genme sequencing of cellulolytic bacterium Gynuella sunshinyii YC6258T gen. nov., sp. nov.</title>
        <authorList>
            <person name="Khan H."/>
            <person name="Chung E.J."/>
            <person name="Chung Y.R."/>
        </authorList>
    </citation>
    <scope>NUCLEOTIDE SEQUENCE [LARGE SCALE GENOMIC DNA]</scope>
    <source>
        <strain evidence="2 3">YC6258</strain>
    </source>
</reference>
<dbReference type="Gene3D" id="3.30.420.40">
    <property type="match status" value="2"/>
</dbReference>
<dbReference type="KEGG" id="gsn:YC6258_01955"/>
<dbReference type="Pfam" id="PF00480">
    <property type="entry name" value="ROK"/>
    <property type="match status" value="1"/>
</dbReference>
<dbReference type="STRING" id="1445510.YC6258_01955"/>
<dbReference type="HOGENOM" id="CLU_036604_0_4_6"/>